<accession>A0A1H6BFR8</accession>
<organism evidence="1 2">
    <name type="scientific">Bosea lathyri</name>
    <dbReference type="NCBI Taxonomy" id="1036778"/>
    <lineage>
        <taxon>Bacteria</taxon>
        <taxon>Pseudomonadati</taxon>
        <taxon>Pseudomonadota</taxon>
        <taxon>Alphaproteobacteria</taxon>
        <taxon>Hyphomicrobiales</taxon>
        <taxon>Boseaceae</taxon>
        <taxon>Bosea</taxon>
    </lineage>
</organism>
<proteinExistence type="predicted"/>
<dbReference type="RefSeq" id="WP_103873770.1">
    <property type="nucleotide sequence ID" value="NZ_FNUY01000007.1"/>
</dbReference>
<protein>
    <submittedName>
        <fullName evidence="1">Uncharacterized protein</fullName>
    </submittedName>
</protein>
<dbReference type="Proteomes" id="UP000236743">
    <property type="component" value="Unassembled WGS sequence"/>
</dbReference>
<evidence type="ECO:0000313" key="2">
    <source>
        <dbReference type="Proteomes" id="UP000236743"/>
    </source>
</evidence>
<reference evidence="1 2" key="1">
    <citation type="submission" date="2016-10" db="EMBL/GenBank/DDBJ databases">
        <authorList>
            <person name="de Groot N.N."/>
        </authorList>
    </citation>
    <scope>NUCLEOTIDE SEQUENCE [LARGE SCALE GENOMIC DNA]</scope>
    <source>
        <strain evidence="1 2">DSM 26656</strain>
    </source>
</reference>
<gene>
    <name evidence="1" type="ORF">SAMN04488115_107181</name>
</gene>
<name>A0A1H6BFR8_9HYPH</name>
<dbReference type="OrthoDB" id="8101285at2"/>
<dbReference type="EMBL" id="FNUY01000007">
    <property type="protein sequence ID" value="SEG59175.1"/>
    <property type="molecule type" value="Genomic_DNA"/>
</dbReference>
<sequence>MALTYPLDLRSSGLVLRRVTFSLARSVATAKLPTGLQVIETGTPVWRAGIEVRPEREYGRRRAVAFVEALMGAGTALIYTPAQCWPAAHPGGQIVSGTFADTLTVASLTATTIVAGAPNANLRLRVGDLIGLEQANRYGLFRVMADAQPQGLSLTLSVLPRIPSFFTGGATLRLHQPVCEMILDPSDEPDTGDGLTMAPVTFRMLQKVA</sequence>
<keyword evidence="2" id="KW-1185">Reference proteome</keyword>
<evidence type="ECO:0000313" key="1">
    <source>
        <dbReference type="EMBL" id="SEG59175.1"/>
    </source>
</evidence>
<dbReference type="AlphaFoldDB" id="A0A1H6BFR8"/>